<proteinExistence type="predicted"/>
<dbReference type="PANTHER" id="PTHR47629:SF1">
    <property type="entry name" value="C-TYPE LECTIN DOMAIN-CONTAINING PROTEIN-RELATED"/>
    <property type="match status" value="1"/>
</dbReference>
<sequence length="251" mass="27728">MGIINQTDDTYGSVVAFKVDTVDGICPDGVNPPIFDNQNATGSLYISSGSYPKWVYYTIYTSGKEWSIAYTVNNSCSSSSPIYYERSEGTSLCVTGMIDNQDSTVGGYNYDNLVSYCNEASTTPISFSYQEDTLYFTDLIESWGPLLFQQARLNNTYVRIDGIRTSECQLTPKTDECMSVKGFTFVGPPPKNLDSYVWITDSSAQETLDDNCIVMVMNDTNPIRMDIRTCSGSGSPLPPKMIVCSTPAWGF</sequence>
<protein>
    <submittedName>
        <fullName evidence="1">Uncharacterized protein</fullName>
    </submittedName>
</protein>
<keyword evidence="2" id="KW-1185">Reference proteome</keyword>
<dbReference type="HOGENOM" id="CLU_045736_1_0_1"/>
<dbReference type="OrthoDB" id="5855627at2759"/>
<dbReference type="AlphaFoldDB" id="G0NU42"/>
<accession>G0NU42</accession>
<dbReference type="Proteomes" id="UP000008068">
    <property type="component" value="Unassembled WGS sequence"/>
</dbReference>
<dbReference type="InParanoid" id="G0NU42"/>
<dbReference type="eggNOG" id="ENOG502TKKE">
    <property type="taxonomic scope" value="Eukaryota"/>
</dbReference>
<organism evidence="2">
    <name type="scientific">Caenorhabditis brenneri</name>
    <name type="common">Nematode worm</name>
    <dbReference type="NCBI Taxonomy" id="135651"/>
    <lineage>
        <taxon>Eukaryota</taxon>
        <taxon>Metazoa</taxon>
        <taxon>Ecdysozoa</taxon>
        <taxon>Nematoda</taxon>
        <taxon>Chromadorea</taxon>
        <taxon>Rhabditida</taxon>
        <taxon>Rhabditina</taxon>
        <taxon>Rhabditomorpha</taxon>
        <taxon>Rhabditoidea</taxon>
        <taxon>Rhabditidae</taxon>
        <taxon>Peloderinae</taxon>
        <taxon>Caenorhabditis</taxon>
    </lineage>
</organism>
<gene>
    <name evidence="1" type="ORF">CAEBREN_17846</name>
</gene>
<dbReference type="EMBL" id="GL379947">
    <property type="protein sequence ID" value="EGT37694.1"/>
    <property type="molecule type" value="Genomic_DNA"/>
</dbReference>
<evidence type="ECO:0000313" key="2">
    <source>
        <dbReference type="Proteomes" id="UP000008068"/>
    </source>
</evidence>
<dbReference type="OMA" id="NECIAEC"/>
<dbReference type="PANTHER" id="PTHR47629">
    <property type="entry name" value="C-TYPE LECTIN-RELATED"/>
    <property type="match status" value="1"/>
</dbReference>
<reference evidence="2" key="1">
    <citation type="submission" date="2011-07" db="EMBL/GenBank/DDBJ databases">
        <authorList>
            <consortium name="Caenorhabditis brenneri Sequencing and Analysis Consortium"/>
            <person name="Wilson R.K."/>
        </authorList>
    </citation>
    <scope>NUCLEOTIDE SEQUENCE [LARGE SCALE GENOMIC DNA]</scope>
    <source>
        <strain evidence="2">PB2801</strain>
    </source>
</reference>
<evidence type="ECO:0000313" key="1">
    <source>
        <dbReference type="EMBL" id="EGT37694.1"/>
    </source>
</evidence>
<name>G0NU42_CAEBE</name>